<dbReference type="InterPro" id="IPR011330">
    <property type="entry name" value="Glyco_hydro/deAcase_b/a-brl"/>
</dbReference>
<dbReference type="InterPro" id="IPR051398">
    <property type="entry name" value="Polysacch_Deacetylase"/>
</dbReference>
<evidence type="ECO:0000313" key="4">
    <source>
        <dbReference type="EMBL" id="PDO11448.1"/>
    </source>
</evidence>
<organism evidence="4 5">
    <name type="scientific">Candidatus Reconcilbacillus cellulovorans</name>
    <dbReference type="NCBI Taxonomy" id="1906605"/>
    <lineage>
        <taxon>Bacteria</taxon>
        <taxon>Bacillati</taxon>
        <taxon>Bacillota</taxon>
        <taxon>Bacilli</taxon>
        <taxon>Bacillales</taxon>
        <taxon>Paenibacillaceae</taxon>
        <taxon>Candidatus Reconcilbacillus</taxon>
    </lineage>
</organism>
<dbReference type="PANTHER" id="PTHR34216:SF3">
    <property type="entry name" value="POLY-BETA-1,6-N-ACETYL-D-GLUCOSAMINE N-DEACETYLASE"/>
    <property type="match status" value="1"/>
</dbReference>
<dbReference type="GO" id="GO:0005576">
    <property type="term" value="C:extracellular region"/>
    <property type="evidence" value="ECO:0007669"/>
    <property type="project" value="UniProtKB-SubCell"/>
</dbReference>
<protein>
    <recommendedName>
        <fullName evidence="3">NodB homology domain-containing protein</fullName>
    </recommendedName>
</protein>
<dbReference type="Pfam" id="PF01522">
    <property type="entry name" value="Polysacc_deac_1"/>
    <property type="match status" value="1"/>
</dbReference>
<dbReference type="PANTHER" id="PTHR34216">
    <property type="match status" value="1"/>
</dbReference>
<dbReference type="SUPFAM" id="SSF88713">
    <property type="entry name" value="Glycoside hydrolase/deacetylase"/>
    <property type="match status" value="1"/>
</dbReference>
<dbReference type="InterPro" id="IPR002509">
    <property type="entry name" value="NODB_dom"/>
</dbReference>
<dbReference type="Proteomes" id="UP000243688">
    <property type="component" value="Unassembled WGS sequence"/>
</dbReference>
<reference evidence="4 5" key="1">
    <citation type="submission" date="2016-12" db="EMBL/GenBank/DDBJ databases">
        <title>Candidatus Reconcilibacillus cellulovorans genome.</title>
        <authorList>
            <person name="Kolinko S."/>
            <person name="Wu Y.-W."/>
            <person name="Tachea F."/>
            <person name="Denzel E."/>
            <person name="Hiras J."/>
            <person name="Baecker N."/>
            <person name="Chan L.J."/>
            <person name="Eichorst S.A."/>
            <person name="Frey D."/>
            <person name="Adams P.D."/>
            <person name="Pray T."/>
            <person name="Tanjore D."/>
            <person name="Petzold C.J."/>
            <person name="Gladden J.M."/>
            <person name="Simmons B.A."/>
            <person name="Singer S.W."/>
        </authorList>
    </citation>
    <scope>NUCLEOTIDE SEQUENCE [LARGE SCALE GENOMIC DNA]</scope>
    <source>
        <strain evidence="4">JTherm</strain>
    </source>
</reference>
<dbReference type="EMBL" id="MOXJ01000002">
    <property type="protein sequence ID" value="PDO11448.1"/>
    <property type="molecule type" value="Genomic_DNA"/>
</dbReference>
<evidence type="ECO:0000313" key="5">
    <source>
        <dbReference type="Proteomes" id="UP000243688"/>
    </source>
</evidence>
<evidence type="ECO:0000256" key="1">
    <source>
        <dbReference type="ARBA" id="ARBA00004613"/>
    </source>
</evidence>
<dbReference type="Gene3D" id="3.20.20.370">
    <property type="entry name" value="Glycoside hydrolase/deacetylase"/>
    <property type="match status" value="1"/>
</dbReference>
<feature type="domain" description="NodB homology" evidence="3">
    <location>
        <begin position="182"/>
        <end position="244"/>
    </location>
</feature>
<evidence type="ECO:0000259" key="3">
    <source>
        <dbReference type="Pfam" id="PF01522"/>
    </source>
</evidence>
<name>A0A2A6E2B0_9BACL</name>
<dbReference type="AlphaFoldDB" id="A0A2A6E2B0"/>
<comment type="subcellular location">
    <subcellularLocation>
        <location evidence="1">Secreted</location>
    </subcellularLocation>
</comment>
<sequence length="311" mass="35605">MEHIFFHPLIVDPARAFDGDRMSKGYDDWFVTVYEFRRILQSLYERGYVLVDIRTLFDVREENGRTVVALKIPLVPAGKKPLVLSVDDLNYYDYMLQNGNASRLVLDDTGRVAALYRDRSGNEVISREIEIVPIVDHFVEMHPDFSVGGAKGVIALTGYEGVLGYRTQADSPQRERERSAAEPVVRRLKETGWVFASHGYGHLDARKVSLDRLKSDTERWKREVEPIVGPTAIYIYPYGSRPETGGDKFRMLTEFGFRMLCSVGPAPYLKTTDGAVMMDRRHIDGIAFRDQRERLKPLFDVEQVIDPARPR</sequence>
<accession>A0A2A6E2B0</accession>
<keyword evidence="2" id="KW-0732">Signal</keyword>
<comment type="caution">
    <text evidence="4">The sequence shown here is derived from an EMBL/GenBank/DDBJ whole genome shotgun (WGS) entry which is preliminary data.</text>
</comment>
<gene>
    <name evidence="4" type="ORF">BLM47_01500</name>
</gene>
<proteinExistence type="predicted"/>
<evidence type="ECO:0000256" key="2">
    <source>
        <dbReference type="ARBA" id="ARBA00022729"/>
    </source>
</evidence>
<dbReference type="GO" id="GO:0016810">
    <property type="term" value="F:hydrolase activity, acting on carbon-nitrogen (but not peptide) bonds"/>
    <property type="evidence" value="ECO:0007669"/>
    <property type="project" value="InterPro"/>
</dbReference>
<dbReference type="GO" id="GO:0005975">
    <property type="term" value="P:carbohydrate metabolic process"/>
    <property type="evidence" value="ECO:0007669"/>
    <property type="project" value="InterPro"/>
</dbReference>